<name>A0ABV8WY03_9BACI</name>
<evidence type="ECO:0000313" key="3">
    <source>
        <dbReference type="Proteomes" id="UP001595882"/>
    </source>
</evidence>
<proteinExistence type="predicted"/>
<protein>
    <submittedName>
        <fullName evidence="2">Uncharacterized protein</fullName>
    </submittedName>
</protein>
<evidence type="ECO:0000256" key="1">
    <source>
        <dbReference type="SAM" id="Phobius"/>
    </source>
</evidence>
<evidence type="ECO:0000313" key="2">
    <source>
        <dbReference type="EMBL" id="MFC4402924.1"/>
    </source>
</evidence>
<dbReference type="EMBL" id="JBHSDT010000004">
    <property type="protein sequence ID" value="MFC4402924.1"/>
    <property type="molecule type" value="Genomic_DNA"/>
</dbReference>
<feature type="transmembrane region" description="Helical" evidence="1">
    <location>
        <begin position="12"/>
        <end position="29"/>
    </location>
</feature>
<feature type="transmembrane region" description="Helical" evidence="1">
    <location>
        <begin position="41"/>
        <end position="60"/>
    </location>
</feature>
<comment type="caution">
    <text evidence="2">The sequence shown here is derived from an EMBL/GenBank/DDBJ whole genome shotgun (WGS) entry which is preliminary data.</text>
</comment>
<keyword evidence="1" id="KW-0812">Transmembrane</keyword>
<reference evidence="3" key="1">
    <citation type="journal article" date="2019" name="Int. J. Syst. Evol. Microbiol.">
        <title>The Global Catalogue of Microorganisms (GCM) 10K type strain sequencing project: providing services to taxonomists for standard genome sequencing and annotation.</title>
        <authorList>
            <consortium name="The Broad Institute Genomics Platform"/>
            <consortium name="The Broad Institute Genome Sequencing Center for Infectious Disease"/>
            <person name="Wu L."/>
            <person name="Ma J."/>
        </authorList>
    </citation>
    <scope>NUCLEOTIDE SEQUENCE [LARGE SCALE GENOMIC DNA]</scope>
    <source>
        <strain evidence="3">CCUG 37865</strain>
    </source>
</reference>
<organism evidence="2 3">
    <name type="scientific">Gracilibacillus xinjiangensis</name>
    <dbReference type="NCBI Taxonomy" id="1193282"/>
    <lineage>
        <taxon>Bacteria</taxon>
        <taxon>Bacillati</taxon>
        <taxon>Bacillota</taxon>
        <taxon>Bacilli</taxon>
        <taxon>Bacillales</taxon>
        <taxon>Bacillaceae</taxon>
        <taxon>Gracilibacillus</taxon>
    </lineage>
</organism>
<dbReference type="RefSeq" id="WP_390250974.1">
    <property type="nucleotide sequence ID" value="NZ_JBHSDT010000004.1"/>
</dbReference>
<sequence>MSENTWKKLRRVSNVIGFLIIGVMLVFYYDNPYEIKTTPIGIVLIGILIFCAAFLIFVNYREKTEGDVYKALWYTVCYMIAAYAVTRVVDRFF</sequence>
<keyword evidence="1" id="KW-1133">Transmembrane helix</keyword>
<keyword evidence="3" id="KW-1185">Reference proteome</keyword>
<keyword evidence="1" id="KW-0472">Membrane</keyword>
<feature type="transmembrane region" description="Helical" evidence="1">
    <location>
        <begin position="72"/>
        <end position="89"/>
    </location>
</feature>
<dbReference type="Proteomes" id="UP001595882">
    <property type="component" value="Unassembled WGS sequence"/>
</dbReference>
<accession>A0ABV8WY03</accession>
<gene>
    <name evidence="2" type="ORF">ACFOY7_07540</name>
</gene>